<dbReference type="GO" id="GO:0016405">
    <property type="term" value="F:CoA-ligase activity"/>
    <property type="evidence" value="ECO:0007669"/>
    <property type="project" value="TreeGrafter"/>
</dbReference>
<dbReference type="AlphaFoldDB" id="A0AAD6UV96"/>
<evidence type="ECO:0000313" key="3">
    <source>
        <dbReference type="EMBL" id="KAJ7193364.1"/>
    </source>
</evidence>
<dbReference type="InterPro" id="IPR042099">
    <property type="entry name" value="ANL_N_sf"/>
</dbReference>
<dbReference type="InterPro" id="IPR000873">
    <property type="entry name" value="AMP-dep_synth/lig_dom"/>
</dbReference>
<name>A0AAD6UV96_9AGAR</name>
<dbReference type="EMBL" id="JARJCW010000109">
    <property type="protein sequence ID" value="KAJ7193364.1"/>
    <property type="molecule type" value="Genomic_DNA"/>
</dbReference>
<dbReference type="SUPFAM" id="SSF56801">
    <property type="entry name" value="Acetyl-CoA synthetase-like"/>
    <property type="match status" value="1"/>
</dbReference>
<evidence type="ECO:0000313" key="4">
    <source>
        <dbReference type="Proteomes" id="UP001219525"/>
    </source>
</evidence>
<reference evidence="3" key="1">
    <citation type="submission" date="2023-03" db="EMBL/GenBank/DDBJ databases">
        <title>Massive genome expansion in bonnet fungi (Mycena s.s.) driven by repeated elements and novel gene families across ecological guilds.</title>
        <authorList>
            <consortium name="Lawrence Berkeley National Laboratory"/>
            <person name="Harder C.B."/>
            <person name="Miyauchi S."/>
            <person name="Viragh M."/>
            <person name="Kuo A."/>
            <person name="Thoen E."/>
            <person name="Andreopoulos B."/>
            <person name="Lu D."/>
            <person name="Skrede I."/>
            <person name="Drula E."/>
            <person name="Henrissat B."/>
            <person name="Morin E."/>
            <person name="Kohler A."/>
            <person name="Barry K."/>
            <person name="LaButti K."/>
            <person name="Morin E."/>
            <person name="Salamov A."/>
            <person name="Lipzen A."/>
            <person name="Mereny Z."/>
            <person name="Hegedus B."/>
            <person name="Baldrian P."/>
            <person name="Stursova M."/>
            <person name="Weitz H."/>
            <person name="Taylor A."/>
            <person name="Grigoriev I.V."/>
            <person name="Nagy L.G."/>
            <person name="Martin F."/>
            <person name="Kauserud H."/>
        </authorList>
    </citation>
    <scope>NUCLEOTIDE SEQUENCE</scope>
    <source>
        <strain evidence="3">9144</strain>
    </source>
</reference>
<organism evidence="3 4">
    <name type="scientific">Mycena pura</name>
    <dbReference type="NCBI Taxonomy" id="153505"/>
    <lineage>
        <taxon>Eukaryota</taxon>
        <taxon>Fungi</taxon>
        <taxon>Dikarya</taxon>
        <taxon>Basidiomycota</taxon>
        <taxon>Agaricomycotina</taxon>
        <taxon>Agaricomycetes</taxon>
        <taxon>Agaricomycetidae</taxon>
        <taxon>Agaricales</taxon>
        <taxon>Marasmiineae</taxon>
        <taxon>Mycenaceae</taxon>
        <taxon>Mycena</taxon>
    </lineage>
</organism>
<dbReference type="InterPro" id="IPR045851">
    <property type="entry name" value="AMP-bd_C_sf"/>
</dbReference>
<evidence type="ECO:0000259" key="1">
    <source>
        <dbReference type="Pfam" id="PF00501"/>
    </source>
</evidence>
<dbReference type="Proteomes" id="UP001219525">
    <property type="component" value="Unassembled WGS sequence"/>
</dbReference>
<sequence length="577" mass="62924">MYDFTAPPAGSSPLPHIPNDLTLPQFLLDYTHPARPLRPHGVPWLIEDKTGRPVAYDELRLRTAGLANALSLTRNIADGNVVCLFCPNHVDYPVCVWAVHRLGGIVTPANPGYTTPELVHQLKTAKATLLLVYADFLPTALSAARSVGLPEDSIVVIEPSASSPFHGKHETVSKLVSFGNSQPQNFVETKLRPGEAKTKVAFYSFSSGTTVALATRPQAVVIPHYSFVSNILQKAAHHGLADPSLKSRRVNPGEIAIAVLPFFHVYGLMVNVSRFVGLSLVVIPKFNFTDFLESIVKYKITHLFLVPPQIVLLCKHPAVKKHDIRHVKLCISGAAPVSEELMNNLRRVLPNAVIGQACGMTETSTTIAMMDRRQTMGTIGSAGQILPGTICRIVRPDGTFCKEGEQGELIVTGPSMALGYLDNEQATKETFVDGWVHTGDEAIIRNSEIFIVDRIKEIIKVKGFQVAPAELEGHLLLHPAVADVCVVGIPDEYSGEIPLAFVVLREAVLQRVSKNPKEGEHLKTALVKHVADNKVAYKRLAGGVVFIDAIPKNPSGKLLRRVLRDKAKQLGSHRAKL</sequence>
<evidence type="ECO:0000259" key="2">
    <source>
        <dbReference type="Pfam" id="PF13193"/>
    </source>
</evidence>
<feature type="domain" description="AMP-dependent synthetase/ligase" evidence="1">
    <location>
        <begin position="49"/>
        <end position="421"/>
    </location>
</feature>
<proteinExistence type="predicted"/>
<comment type="caution">
    <text evidence="3">The sequence shown here is derived from an EMBL/GenBank/DDBJ whole genome shotgun (WGS) entry which is preliminary data.</text>
</comment>
<dbReference type="Pfam" id="PF13193">
    <property type="entry name" value="AMP-binding_C"/>
    <property type="match status" value="1"/>
</dbReference>
<dbReference type="Pfam" id="PF00501">
    <property type="entry name" value="AMP-binding"/>
    <property type="match status" value="1"/>
</dbReference>
<protein>
    <submittedName>
        <fullName evidence="3">Amp dependent CoA ligase</fullName>
    </submittedName>
</protein>
<gene>
    <name evidence="3" type="ORF">GGX14DRAFT_379191</name>
</gene>
<dbReference type="Gene3D" id="3.30.300.30">
    <property type="match status" value="1"/>
</dbReference>
<dbReference type="PANTHER" id="PTHR24096">
    <property type="entry name" value="LONG-CHAIN-FATTY-ACID--COA LIGASE"/>
    <property type="match status" value="1"/>
</dbReference>
<accession>A0AAD6UV96</accession>
<keyword evidence="4" id="KW-1185">Reference proteome</keyword>
<dbReference type="Gene3D" id="3.40.50.12780">
    <property type="entry name" value="N-terminal domain of ligase-like"/>
    <property type="match status" value="1"/>
</dbReference>
<dbReference type="PANTHER" id="PTHR24096:SF422">
    <property type="entry name" value="BCDNA.GH02901"/>
    <property type="match status" value="1"/>
</dbReference>
<dbReference type="InterPro" id="IPR025110">
    <property type="entry name" value="AMP-bd_C"/>
</dbReference>
<feature type="domain" description="AMP-binding enzyme C-terminal" evidence="2">
    <location>
        <begin position="470"/>
        <end position="557"/>
    </location>
</feature>
<keyword evidence="3" id="KW-0436">Ligase</keyword>